<evidence type="ECO:0000313" key="1">
    <source>
        <dbReference type="EMBL" id="ATF06845.1"/>
    </source>
</evidence>
<dbReference type="Proteomes" id="UP000217545">
    <property type="component" value="Chromosome"/>
</dbReference>
<dbReference type="EMBL" id="CP010784">
    <property type="protein sequence ID" value="ATF06845.1"/>
    <property type="molecule type" value="Genomic_DNA"/>
</dbReference>
<proteinExistence type="predicted"/>
<dbReference type="AlphaFoldDB" id="A0AAD0EDU4"/>
<name>A0AAD0EDU4_9RHOB</name>
<reference evidence="1 2" key="1">
    <citation type="journal article" date="2017" name="Front. Microbiol.">
        <title>Phaeobacter piscinae sp. nov., a species of the Roseobacter group and potential aquaculture probiont.</title>
        <authorList>
            <person name="Sonnenschein E.C."/>
            <person name="Phippen C.B.W."/>
            <person name="Nielsen K.F."/>
            <person name="Mateiu R.V."/>
            <person name="Melchiorsen J."/>
            <person name="Gram L."/>
            <person name="Overmann J."/>
            <person name="Freese H.M."/>
        </authorList>
    </citation>
    <scope>NUCLEOTIDE SEQUENCE [LARGE SCALE GENOMIC DNA]</scope>
    <source>
        <strain evidence="1 2">P63</strain>
    </source>
</reference>
<organism evidence="1 2">
    <name type="scientific">Phaeobacter gallaeciensis</name>
    <dbReference type="NCBI Taxonomy" id="60890"/>
    <lineage>
        <taxon>Bacteria</taxon>
        <taxon>Pseudomonadati</taxon>
        <taxon>Pseudomonadota</taxon>
        <taxon>Alphaproteobacteria</taxon>
        <taxon>Rhodobacterales</taxon>
        <taxon>Roseobacteraceae</taxon>
        <taxon>Phaeobacter</taxon>
    </lineage>
</organism>
<gene>
    <name evidence="1" type="ORF">PhaeoP63_02793</name>
</gene>
<evidence type="ECO:0000313" key="2">
    <source>
        <dbReference type="Proteomes" id="UP000217545"/>
    </source>
</evidence>
<protein>
    <submittedName>
        <fullName evidence="1">Uncharacterized protein</fullName>
    </submittedName>
</protein>
<sequence>MALASAKVVVVAIAEKMQRRGRYEVLELTEMDGLVTDATLADAMPFANEGVKLIHVHT</sequence>
<accession>A0AAD0EDU4</accession>